<organism evidence="2 3">
    <name type="scientific">Periconia macrospinosa</name>
    <dbReference type="NCBI Taxonomy" id="97972"/>
    <lineage>
        <taxon>Eukaryota</taxon>
        <taxon>Fungi</taxon>
        <taxon>Dikarya</taxon>
        <taxon>Ascomycota</taxon>
        <taxon>Pezizomycotina</taxon>
        <taxon>Dothideomycetes</taxon>
        <taxon>Pleosporomycetidae</taxon>
        <taxon>Pleosporales</taxon>
        <taxon>Massarineae</taxon>
        <taxon>Periconiaceae</taxon>
        <taxon>Periconia</taxon>
    </lineage>
</organism>
<name>A0A2V1D044_9PLEO</name>
<dbReference type="Proteomes" id="UP000244855">
    <property type="component" value="Unassembled WGS sequence"/>
</dbReference>
<sequence>EVLQRGSSQRSSKRAEPESPETLSSQTEVRCPPAPILHRQSCFLPEQEKSHSQVGSVACMPAMCQGRVTYSQLFVRTSSVAPKLGDRSCVEEATDPRPNAQALLEKVKEDVRRLVQLSHDQPDIELESYLAGQWNEVQGLVRWRQYLPSQPQDALQPGEGRAARPPMLQSTRRDGHSREQMALSEAFQAMRQMLNEMQEEPRTLNMPLWRIPSPDWSEDAHRRNAMNRFGRI</sequence>
<feature type="non-terminal residue" evidence="2">
    <location>
        <position position="1"/>
    </location>
</feature>
<reference evidence="2 3" key="1">
    <citation type="journal article" date="2018" name="Sci. Rep.">
        <title>Comparative genomics provides insights into the lifestyle and reveals functional heterogeneity of dark septate endophytic fungi.</title>
        <authorList>
            <person name="Knapp D.G."/>
            <person name="Nemeth J.B."/>
            <person name="Barry K."/>
            <person name="Hainaut M."/>
            <person name="Henrissat B."/>
            <person name="Johnson J."/>
            <person name="Kuo A."/>
            <person name="Lim J.H.P."/>
            <person name="Lipzen A."/>
            <person name="Nolan M."/>
            <person name="Ohm R.A."/>
            <person name="Tamas L."/>
            <person name="Grigoriev I.V."/>
            <person name="Spatafora J.W."/>
            <person name="Nagy L.G."/>
            <person name="Kovacs G.M."/>
        </authorList>
    </citation>
    <scope>NUCLEOTIDE SEQUENCE [LARGE SCALE GENOMIC DNA]</scope>
    <source>
        <strain evidence="2 3">DSE2036</strain>
    </source>
</reference>
<evidence type="ECO:0000313" key="3">
    <source>
        <dbReference type="Proteomes" id="UP000244855"/>
    </source>
</evidence>
<evidence type="ECO:0000313" key="2">
    <source>
        <dbReference type="EMBL" id="PVH91417.1"/>
    </source>
</evidence>
<feature type="compositionally biased region" description="Polar residues" evidence="1">
    <location>
        <begin position="1"/>
        <end position="10"/>
    </location>
</feature>
<protein>
    <submittedName>
        <fullName evidence="2">Uncharacterized protein</fullName>
    </submittedName>
</protein>
<evidence type="ECO:0000256" key="1">
    <source>
        <dbReference type="SAM" id="MobiDB-lite"/>
    </source>
</evidence>
<dbReference type="EMBL" id="KZ805870">
    <property type="protein sequence ID" value="PVH91417.1"/>
    <property type="molecule type" value="Genomic_DNA"/>
</dbReference>
<gene>
    <name evidence="2" type="ORF">DM02DRAFT_343848</name>
</gene>
<feature type="region of interest" description="Disordered" evidence="1">
    <location>
        <begin position="1"/>
        <end position="32"/>
    </location>
</feature>
<accession>A0A2V1D044</accession>
<proteinExistence type="predicted"/>
<keyword evidence="3" id="KW-1185">Reference proteome</keyword>
<dbReference type="AlphaFoldDB" id="A0A2V1D044"/>
<feature type="region of interest" description="Disordered" evidence="1">
    <location>
        <begin position="151"/>
        <end position="177"/>
    </location>
</feature>